<proteinExistence type="inferred from homology"/>
<dbReference type="InterPro" id="IPR036390">
    <property type="entry name" value="WH_DNA-bd_sf"/>
</dbReference>
<evidence type="ECO:0000313" key="3">
    <source>
        <dbReference type="Proteomes" id="UP000593758"/>
    </source>
</evidence>
<dbReference type="AlphaFoldDB" id="A0A7M1SRX2"/>
<evidence type="ECO:0000313" key="2">
    <source>
        <dbReference type="EMBL" id="QOR70319.1"/>
    </source>
</evidence>
<dbReference type="Pfam" id="PF13412">
    <property type="entry name" value="HTH_24"/>
    <property type="match status" value="1"/>
</dbReference>
<reference evidence="2 3" key="1">
    <citation type="submission" date="2020-10" db="EMBL/GenBank/DDBJ databases">
        <title>Haloactinobacterium sp. RN3S43, a bacterium isolated from saline soil.</title>
        <authorList>
            <person name="Sun J.-Q."/>
        </authorList>
    </citation>
    <scope>NUCLEOTIDE SEQUENCE [LARGE SCALE GENOMIC DNA]</scope>
    <source>
        <strain evidence="2 3">RN3S43</strain>
    </source>
</reference>
<dbReference type="PANTHER" id="PTHR18964:SF169">
    <property type="entry name" value="N-ACETYLMANNOSAMINE KINASE"/>
    <property type="match status" value="1"/>
</dbReference>
<comment type="similarity">
    <text evidence="1">Belongs to the ROK (NagC/XylR) family.</text>
</comment>
<gene>
    <name evidence="2" type="ORF">IM660_17230</name>
</gene>
<sequence>MTTGQTSRPVKLVSPTSMGRTNRSRVLQLLLRNGPASRAHLARTLGVNRATIATILQPMIDDGTLVEGEAVSASPSGGKPARPLWFNERGAELGSLRISSTRLTAARLGMDGSIRQQSARDIEPGWALDHIVDTLLDLTSECFEGRDLVGVGIAAAGMVDTSTGTILSLHLAPVLNGFAIADLLGSEHGVPVAVDHHPRVLALGDKWFGLGRTLDDFASVYTGEALGMGIVHDGDVFRGYNGAGGEYGHTVVDVRGDLCMCGRRGCWETIATTRWLRAQATAAGLPGASSMDCAELVALAARGHPMAAELADRYAANIAIGLANNEHMLASSTYIMHGDVVGGGAYMRRRLQHHLTASAPHRGEQPTVLLDLSDDDTVLLGGGGLVLSSVYATTV</sequence>
<dbReference type="Gene3D" id="1.10.10.10">
    <property type="entry name" value="Winged helix-like DNA-binding domain superfamily/Winged helix DNA-binding domain"/>
    <property type="match status" value="1"/>
</dbReference>
<dbReference type="Proteomes" id="UP000593758">
    <property type="component" value="Chromosome"/>
</dbReference>
<dbReference type="InterPro" id="IPR036388">
    <property type="entry name" value="WH-like_DNA-bd_sf"/>
</dbReference>
<dbReference type="PANTHER" id="PTHR18964">
    <property type="entry name" value="ROK (REPRESSOR, ORF, KINASE) FAMILY"/>
    <property type="match status" value="1"/>
</dbReference>
<dbReference type="InterPro" id="IPR000600">
    <property type="entry name" value="ROK"/>
</dbReference>
<evidence type="ECO:0000256" key="1">
    <source>
        <dbReference type="ARBA" id="ARBA00006479"/>
    </source>
</evidence>
<dbReference type="RefSeq" id="WP_193497003.1">
    <property type="nucleotide sequence ID" value="NZ_CP063169.1"/>
</dbReference>
<dbReference type="SUPFAM" id="SSF46785">
    <property type="entry name" value="Winged helix' DNA-binding domain"/>
    <property type="match status" value="1"/>
</dbReference>
<keyword evidence="3" id="KW-1185">Reference proteome</keyword>
<dbReference type="InterPro" id="IPR043129">
    <property type="entry name" value="ATPase_NBD"/>
</dbReference>
<dbReference type="Pfam" id="PF00480">
    <property type="entry name" value="ROK"/>
    <property type="match status" value="1"/>
</dbReference>
<organism evidence="2 3">
    <name type="scientific">Ruania alkalisoli</name>
    <dbReference type="NCBI Taxonomy" id="2779775"/>
    <lineage>
        <taxon>Bacteria</taxon>
        <taxon>Bacillati</taxon>
        <taxon>Actinomycetota</taxon>
        <taxon>Actinomycetes</taxon>
        <taxon>Micrococcales</taxon>
        <taxon>Ruaniaceae</taxon>
        <taxon>Ruania</taxon>
    </lineage>
</organism>
<name>A0A7M1SRX2_9MICO</name>
<dbReference type="KEGG" id="halt:IM660_17230"/>
<accession>A0A7M1SRX2</accession>
<dbReference type="EMBL" id="CP063169">
    <property type="protein sequence ID" value="QOR70319.1"/>
    <property type="molecule type" value="Genomic_DNA"/>
</dbReference>
<protein>
    <submittedName>
        <fullName evidence="2">ROK family transcriptional regulator</fullName>
    </submittedName>
</protein>
<dbReference type="SUPFAM" id="SSF53067">
    <property type="entry name" value="Actin-like ATPase domain"/>
    <property type="match status" value="1"/>
</dbReference>
<dbReference type="Gene3D" id="3.30.420.40">
    <property type="match status" value="2"/>
</dbReference>